<dbReference type="GO" id="GO:0006811">
    <property type="term" value="P:monoatomic ion transport"/>
    <property type="evidence" value="ECO:0007669"/>
    <property type="project" value="UniProtKB-KW"/>
</dbReference>
<dbReference type="GO" id="GO:0015288">
    <property type="term" value="F:porin activity"/>
    <property type="evidence" value="ECO:0007669"/>
    <property type="project" value="UniProtKB-KW"/>
</dbReference>
<dbReference type="InterPro" id="IPR003715">
    <property type="entry name" value="Poly_export_N"/>
</dbReference>
<comment type="subcellular location">
    <subcellularLocation>
        <location evidence="1">Cell outer membrane</location>
        <topology evidence="1">Multi-pass membrane protein</topology>
    </subcellularLocation>
</comment>
<evidence type="ECO:0000313" key="19">
    <source>
        <dbReference type="Proteomes" id="UP001310022"/>
    </source>
</evidence>
<dbReference type="PANTHER" id="PTHR33619">
    <property type="entry name" value="POLYSACCHARIDE EXPORT PROTEIN GFCE-RELATED"/>
    <property type="match status" value="1"/>
</dbReference>
<evidence type="ECO:0000256" key="1">
    <source>
        <dbReference type="ARBA" id="ARBA00004571"/>
    </source>
</evidence>
<comment type="similarity">
    <text evidence="2">Belongs to the BexD/CtrA/VexA family.</text>
</comment>
<dbReference type="Proteomes" id="UP001310022">
    <property type="component" value="Unassembled WGS sequence"/>
</dbReference>
<evidence type="ECO:0000256" key="8">
    <source>
        <dbReference type="ARBA" id="ARBA00023047"/>
    </source>
</evidence>
<accession>A0AAN4VX10</accession>
<evidence type="ECO:0000256" key="14">
    <source>
        <dbReference type="ARBA" id="ARBA00023288"/>
    </source>
</evidence>
<keyword evidence="15" id="KW-1133">Transmembrane helix</keyword>
<protein>
    <recommendedName>
        <fullName evidence="20">Polysaccharide export protein</fullName>
    </recommendedName>
</protein>
<sequence>MKTSTKWACLILLFANLLSCQTRKLFDSATPPMGIEEFIEDCQALPLHLLQADDKISLSIWNHDDLSIGSIFGIYNSNEVYGKWTMVDQEGFILLPKVGKLQVKGLTTQEANALITSAYRPWLKDPILTIKVLNREVNILGEVMQQGTILLEKERNTLVEALAQSGGFDFYADTRHIKIIRTINHQQKQFLIDLTQTTDRQQAQMWLYHGDIIYVPTKGGKTVDKKTPLIIALASVITAIAVLISVQ</sequence>
<evidence type="ECO:0000256" key="7">
    <source>
        <dbReference type="ARBA" id="ARBA00022729"/>
    </source>
</evidence>
<keyword evidence="9" id="KW-0406">Ion transport</keyword>
<organism evidence="18 19">
    <name type="scientific">Persicobacter diffluens</name>
    <dbReference type="NCBI Taxonomy" id="981"/>
    <lineage>
        <taxon>Bacteria</taxon>
        <taxon>Pseudomonadati</taxon>
        <taxon>Bacteroidota</taxon>
        <taxon>Cytophagia</taxon>
        <taxon>Cytophagales</taxon>
        <taxon>Persicobacteraceae</taxon>
        <taxon>Persicobacter</taxon>
    </lineage>
</organism>
<keyword evidence="13" id="KW-0998">Cell outer membrane</keyword>
<dbReference type="Pfam" id="PF02563">
    <property type="entry name" value="Poly_export"/>
    <property type="match status" value="1"/>
</dbReference>
<evidence type="ECO:0000256" key="2">
    <source>
        <dbReference type="ARBA" id="ARBA00009450"/>
    </source>
</evidence>
<evidence type="ECO:0000256" key="12">
    <source>
        <dbReference type="ARBA" id="ARBA00023139"/>
    </source>
</evidence>
<evidence type="ECO:0000256" key="10">
    <source>
        <dbReference type="ARBA" id="ARBA00023114"/>
    </source>
</evidence>
<evidence type="ECO:0008006" key="20">
    <source>
        <dbReference type="Google" id="ProtNLM"/>
    </source>
</evidence>
<keyword evidence="14" id="KW-0449">Lipoprotein</keyword>
<evidence type="ECO:0000256" key="9">
    <source>
        <dbReference type="ARBA" id="ARBA00023065"/>
    </source>
</evidence>
<evidence type="ECO:0000256" key="3">
    <source>
        <dbReference type="ARBA" id="ARBA00022448"/>
    </source>
</evidence>
<proteinExistence type="inferred from homology"/>
<feature type="transmembrane region" description="Helical" evidence="15">
    <location>
        <begin position="228"/>
        <end position="246"/>
    </location>
</feature>
<evidence type="ECO:0000259" key="16">
    <source>
        <dbReference type="Pfam" id="PF02563"/>
    </source>
</evidence>
<evidence type="ECO:0000259" key="17">
    <source>
        <dbReference type="Pfam" id="PF22461"/>
    </source>
</evidence>
<keyword evidence="10" id="KW-0626">Porin</keyword>
<evidence type="ECO:0000256" key="6">
    <source>
        <dbReference type="ARBA" id="ARBA00022692"/>
    </source>
</evidence>
<dbReference type="RefSeq" id="WP_338236846.1">
    <property type="nucleotide sequence ID" value="NZ_BQKE01000001.1"/>
</dbReference>
<dbReference type="Gene3D" id="3.10.560.10">
    <property type="entry name" value="Outer membrane lipoprotein wza domain like"/>
    <property type="match status" value="1"/>
</dbReference>
<feature type="domain" description="SLBB" evidence="17">
    <location>
        <begin position="136"/>
        <end position="215"/>
    </location>
</feature>
<feature type="domain" description="Polysaccharide export protein N-terminal" evidence="16">
    <location>
        <begin position="49"/>
        <end position="132"/>
    </location>
</feature>
<keyword evidence="6 15" id="KW-0812">Transmembrane</keyword>
<keyword evidence="12" id="KW-0564">Palmitate</keyword>
<keyword evidence="4" id="KW-1134">Transmembrane beta strand</keyword>
<keyword evidence="11 15" id="KW-0472">Membrane</keyword>
<evidence type="ECO:0000256" key="4">
    <source>
        <dbReference type="ARBA" id="ARBA00022452"/>
    </source>
</evidence>
<keyword evidence="3" id="KW-0813">Transport</keyword>
<evidence type="ECO:0000256" key="15">
    <source>
        <dbReference type="SAM" id="Phobius"/>
    </source>
</evidence>
<name>A0AAN4VX10_9BACT</name>
<keyword evidence="8" id="KW-0625">Polysaccharide transport</keyword>
<gene>
    <name evidence="18" type="ORF">PEDI_18200</name>
</gene>
<evidence type="ECO:0000256" key="13">
    <source>
        <dbReference type="ARBA" id="ARBA00023237"/>
    </source>
</evidence>
<keyword evidence="5" id="KW-0762">Sugar transport</keyword>
<dbReference type="GO" id="GO:0009279">
    <property type="term" value="C:cell outer membrane"/>
    <property type="evidence" value="ECO:0007669"/>
    <property type="project" value="UniProtKB-SubCell"/>
</dbReference>
<reference evidence="18 19" key="1">
    <citation type="submission" date="2021-12" db="EMBL/GenBank/DDBJ databases">
        <title>Genome sequencing of bacteria with rrn-lacking chromosome and rrn-plasmid.</title>
        <authorList>
            <person name="Anda M."/>
            <person name="Iwasaki W."/>
        </authorList>
    </citation>
    <scope>NUCLEOTIDE SEQUENCE [LARGE SCALE GENOMIC DNA]</scope>
    <source>
        <strain evidence="18 19">NBRC 15940</strain>
    </source>
</reference>
<dbReference type="InterPro" id="IPR049712">
    <property type="entry name" value="Poly_export"/>
</dbReference>
<dbReference type="GO" id="GO:0015159">
    <property type="term" value="F:polysaccharide transmembrane transporter activity"/>
    <property type="evidence" value="ECO:0007669"/>
    <property type="project" value="InterPro"/>
</dbReference>
<keyword evidence="7" id="KW-0732">Signal</keyword>
<evidence type="ECO:0000313" key="18">
    <source>
        <dbReference type="EMBL" id="GJM61268.1"/>
    </source>
</evidence>
<dbReference type="EMBL" id="BQKE01000001">
    <property type="protein sequence ID" value="GJM61268.1"/>
    <property type="molecule type" value="Genomic_DNA"/>
</dbReference>
<dbReference type="InterPro" id="IPR054765">
    <property type="entry name" value="SLBB_dom"/>
</dbReference>
<comment type="caution">
    <text evidence="18">The sequence shown here is derived from an EMBL/GenBank/DDBJ whole genome shotgun (WGS) entry which is preliminary data.</text>
</comment>
<dbReference type="GO" id="GO:0046930">
    <property type="term" value="C:pore complex"/>
    <property type="evidence" value="ECO:0007669"/>
    <property type="project" value="UniProtKB-KW"/>
</dbReference>
<evidence type="ECO:0000256" key="5">
    <source>
        <dbReference type="ARBA" id="ARBA00022597"/>
    </source>
</evidence>
<keyword evidence="19" id="KW-1185">Reference proteome</keyword>
<dbReference type="Pfam" id="PF22461">
    <property type="entry name" value="SLBB_2"/>
    <property type="match status" value="1"/>
</dbReference>
<evidence type="ECO:0000256" key="11">
    <source>
        <dbReference type="ARBA" id="ARBA00023136"/>
    </source>
</evidence>
<dbReference type="AlphaFoldDB" id="A0AAN4VX10"/>
<dbReference type="PANTHER" id="PTHR33619:SF3">
    <property type="entry name" value="POLYSACCHARIDE EXPORT PROTEIN GFCE-RELATED"/>
    <property type="match status" value="1"/>
</dbReference>